<proteinExistence type="predicted"/>
<reference evidence="3" key="1">
    <citation type="submission" date="2022-11" db="UniProtKB">
        <authorList>
            <consortium name="WormBaseParasite"/>
        </authorList>
    </citation>
    <scope>IDENTIFICATION</scope>
</reference>
<dbReference type="Proteomes" id="UP000887565">
    <property type="component" value="Unplaced"/>
</dbReference>
<evidence type="ECO:0000256" key="1">
    <source>
        <dbReference type="SAM" id="MobiDB-lite"/>
    </source>
</evidence>
<protein>
    <submittedName>
        <fullName evidence="3">Uncharacterized protein</fullName>
    </submittedName>
</protein>
<dbReference type="AlphaFoldDB" id="A0A915KZY9"/>
<name>A0A915KZY9_ROMCU</name>
<evidence type="ECO:0000313" key="3">
    <source>
        <dbReference type="WBParaSite" id="nRc.2.0.1.t43078-RA"/>
    </source>
</evidence>
<accession>A0A915KZY9</accession>
<organism evidence="2 3">
    <name type="scientific">Romanomermis culicivorax</name>
    <name type="common">Nematode worm</name>
    <dbReference type="NCBI Taxonomy" id="13658"/>
    <lineage>
        <taxon>Eukaryota</taxon>
        <taxon>Metazoa</taxon>
        <taxon>Ecdysozoa</taxon>
        <taxon>Nematoda</taxon>
        <taxon>Enoplea</taxon>
        <taxon>Dorylaimia</taxon>
        <taxon>Mermithida</taxon>
        <taxon>Mermithoidea</taxon>
        <taxon>Mermithidae</taxon>
        <taxon>Romanomermis</taxon>
    </lineage>
</organism>
<feature type="compositionally biased region" description="Basic and acidic residues" evidence="1">
    <location>
        <begin position="168"/>
        <end position="177"/>
    </location>
</feature>
<feature type="region of interest" description="Disordered" evidence="1">
    <location>
        <begin position="163"/>
        <end position="187"/>
    </location>
</feature>
<keyword evidence="2" id="KW-1185">Reference proteome</keyword>
<evidence type="ECO:0000313" key="2">
    <source>
        <dbReference type="Proteomes" id="UP000887565"/>
    </source>
</evidence>
<sequence>MLTQNQNALREQLSNAVPDALLTLNLMAKISGLAYASEKSAIVDHIHDLGHPLCGNNFILGSTNLMSPSPRSFHCGPLEYCSLQMLSKRNNLALALQITSSSERIKEKMNEKESTYISAKKVSNSNKVTEKLRQKYLHPPIKSKYPQKRVNSASAIRIGIRRLNHIRQHGDSTKPEPDQSDGVGDQE</sequence>
<dbReference type="WBParaSite" id="nRc.2.0.1.t43078-RA">
    <property type="protein sequence ID" value="nRc.2.0.1.t43078-RA"/>
    <property type="gene ID" value="nRc.2.0.1.g43078"/>
</dbReference>